<dbReference type="EMBL" id="JADEWN010000015">
    <property type="protein sequence ID" value="MBE9190311.1"/>
    <property type="molecule type" value="Genomic_DNA"/>
</dbReference>
<name>A0ABR9UPV7_9CHRO</name>
<reference evidence="1 2" key="1">
    <citation type="submission" date="2020-10" db="EMBL/GenBank/DDBJ databases">
        <authorList>
            <person name="Castelo-Branco R."/>
            <person name="Eusebio N."/>
            <person name="Adriana R."/>
            <person name="Vieira A."/>
            <person name="Brugerolle De Fraissinette N."/>
            <person name="Rezende De Castro R."/>
            <person name="Schneider M.P."/>
            <person name="Vasconcelos V."/>
            <person name="Leao P.N."/>
        </authorList>
    </citation>
    <scope>NUCLEOTIDE SEQUENCE [LARGE SCALE GENOMIC DNA]</scope>
    <source>
        <strain evidence="1 2">LEGE 06123</strain>
    </source>
</reference>
<accession>A0ABR9UPV7</accession>
<evidence type="ECO:0000313" key="1">
    <source>
        <dbReference type="EMBL" id="MBE9190311.1"/>
    </source>
</evidence>
<organism evidence="1 2">
    <name type="scientific">Gloeocapsopsis crepidinum LEGE 06123</name>
    <dbReference type="NCBI Taxonomy" id="588587"/>
    <lineage>
        <taxon>Bacteria</taxon>
        <taxon>Bacillati</taxon>
        <taxon>Cyanobacteriota</taxon>
        <taxon>Cyanophyceae</taxon>
        <taxon>Oscillatoriophycideae</taxon>
        <taxon>Chroococcales</taxon>
        <taxon>Chroococcaceae</taxon>
        <taxon>Gloeocapsopsis</taxon>
    </lineage>
</organism>
<dbReference type="RefSeq" id="WP_193931506.1">
    <property type="nucleotide sequence ID" value="NZ_CAWPMZ010000033.1"/>
</dbReference>
<evidence type="ECO:0000313" key="2">
    <source>
        <dbReference type="Proteomes" id="UP000651156"/>
    </source>
</evidence>
<keyword evidence="2" id="KW-1185">Reference proteome</keyword>
<gene>
    <name evidence="1" type="ORF">IQ230_08045</name>
</gene>
<comment type="caution">
    <text evidence="1">The sequence shown here is derived from an EMBL/GenBank/DDBJ whole genome shotgun (WGS) entry which is preliminary data.</text>
</comment>
<sequence length="275" mass="31175">METIELKFLLRLLGFTDYRISLTEINLGNNTKAAERNKICRQLCDRGLVECSYEVTKLKIAPPGKALLKLDQPQVPVTQNELKALKASENKKILPGETKVPIADRQAVIQGLAERGLIEVETKVKEVWLSEQGKAYLRDEYIPNKGVRPVISLELLGNYIRFIRKSFNTERNTYTESNGVSATLAKELSDLEVFQTIQSLDQELGTENYLPIFHLRQKLASVISRKQLDEILYRLQRNDQIELSSLQEVTAYTPEQIDAGIPQDIGGPLFFIVVN</sequence>
<protein>
    <recommendedName>
        <fullName evidence="3">Transcription factor RcaD</fullName>
    </recommendedName>
</protein>
<proteinExistence type="predicted"/>
<evidence type="ECO:0008006" key="3">
    <source>
        <dbReference type="Google" id="ProtNLM"/>
    </source>
</evidence>
<dbReference type="Proteomes" id="UP000651156">
    <property type="component" value="Unassembled WGS sequence"/>
</dbReference>